<dbReference type="AlphaFoldDB" id="A0A0F9CWJ2"/>
<evidence type="ECO:0000313" key="1">
    <source>
        <dbReference type="EMBL" id="KKL53679.1"/>
    </source>
</evidence>
<dbReference type="EMBL" id="LAZR01031463">
    <property type="protein sequence ID" value="KKL53679.1"/>
    <property type="molecule type" value="Genomic_DNA"/>
</dbReference>
<organism evidence="1">
    <name type="scientific">marine sediment metagenome</name>
    <dbReference type="NCBI Taxonomy" id="412755"/>
    <lineage>
        <taxon>unclassified sequences</taxon>
        <taxon>metagenomes</taxon>
        <taxon>ecological metagenomes</taxon>
    </lineage>
</organism>
<evidence type="ECO:0008006" key="2">
    <source>
        <dbReference type="Google" id="ProtNLM"/>
    </source>
</evidence>
<sequence>MKSKLEQNIKHAVEVKQCSQCNEIKALSYFNKRYPIGKYRTACKDCAAKSAKRNYDKRRQRGSSKKCLQCGKNVKTDANRFCSSSCSNFYRGYEGENHPRWVGDNISYCGVHSWMNKNFKKSPICNFCKKTPKKGRDGRTNLEWANVSGKYLRDRSDWIILCCKCHKEYDRETYKHRRRAANGQYASN</sequence>
<comment type="caution">
    <text evidence="1">The sequence shown here is derived from an EMBL/GenBank/DDBJ whole genome shotgun (WGS) entry which is preliminary data.</text>
</comment>
<gene>
    <name evidence="1" type="ORF">LCGC14_2273010</name>
</gene>
<name>A0A0F9CWJ2_9ZZZZ</name>
<protein>
    <recommendedName>
        <fullName evidence="2">Nuclease associated modular domain-containing protein</fullName>
    </recommendedName>
</protein>
<accession>A0A0F9CWJ2</accession>
<proteinExistence type="predicted"/>
<reference evidence="1" key="1">
    <citation type="journal article" date="2015" name="Nature">
        <title>Complex archaea that bridge the gap between prokaryotes and eukaryotes.</title>
        <authorList>
            <person name="Spang A."/>
            <person name="Saw J.H."/>
            <person name="Jorgensen S.L."/>
            <person name="Zaremba-Niedzwiedzka K."/>
            <person name="Martijn J."/>
            <person name="Lind A.E."/>
            <person name="van Eijk R."/>
            <person name="Schleper C."/>
            <person name="Guy L."/>
            <person name="Ettema T.J."/>
        </authorList>
    </citation>
    <scope>NUCLEOTIDE SEQUENCE</scope>
</reference>